<name>A0A8K0ITZ5_COCNU</name>
<dbReference type="InterPro" id="IPR016024">
    <property type="entry name" value="ARM-type_fold"/>
</dbReference>
<dbReference type="InterPro" id="IPR011989">
    <property type="entry name" value="ARM-like"/>
</dbReference>
<dbReference type="PROSITE" id="PS50176">
    <property type="entry name" value="ARM_REPEAT"/>
    <property type="match status" value="1"/>
</dbReference>
<evidence type="ECO:0000313" key="4">
    <source>
        <dbReference type="Proteomes" id="UP000797356"/>
    </source>
</evidence>
<reference evidence="3" key="2">
    <citation type="submission" date="2019-07" db="EMBL/GenBank/DDBJ databases">
        <authorList>
            <person name="Yang Y."/>
            <person name="Bocs S."/>
            <person name="Baudouin L."/>
        </authorList>
    </citation>
    <scope>NUCLEOTIDE SEQUENCE</scope>
    <source>
        <tissue evidence="3">Spear leaf of Hainan Tall coconut</tissue>
    </source>
</reference>
<proteinExistence type="predicted"/>
<gene>
    <name evidence="3" type="ORF">COCNU_14G001490</name>
</gene>
<dbReference type="SMART" id="SM00185">
    <property type="entry name" value="ARM"/>
    <property type="match status" value="4"/>
</dbReference>
<dbReference type="OrthoDB" id="777117at2759"/>
<dbReference type="Proteomes" id="UP000797356">
    <property type="component" value="Chromosome 14"/>
</dbReference>
<dbReference type="PANTHER" id="PTHR46700">
    <property type="entry name" value="ARM REPEAT SUPERFAMILY PROTEIN"/>
    <property type="match status" value="1"/>
</dbReference>
<dbReference type="PANTHER" id="PTHR46700:SF2">
    <property type="entry name" value="ARM REPEAT SUPERFAMILY PROTEIN"/>
    <property type="match status" value="1"/>
</dbReference>
<evidence type="ECO:0000256" key="2">
    <source>
        <dbReference type="SAM" id="MobiDB-lite"/>
    </source>
</evidence>
<dbReference type="EMBL" id="CM017885">
    <property type="protein sequence ID" value="KAG1367681.1"/>
    <property type="molecule type" value="Genomic_DNA"/>
</dbReference>
<accession>A0A8K0ITZ5</accession>
<dbReference type="InterPro" id="IPR000225">
    <property type="entry name" value="Armadillo"/>
</dbReference>
<sequence length="444" mass="48547">MMDSSSTFSNKKNKHKKPQQLLCSFFARIFGQFFSPSSYKAEANDNLELMDSIEPSIPASVINPEMKGGIRMKLEEAKGEAGDAAGMKRSVKQLHFGGWEEKGEAALEIKRLAKVDARMRRSLAKLGVIPPLVSMLFEAQDDHCRHLAIEALIELANGTFTNKALMVEAGLLVKLPQLMDTLEFSGKQELAVLLVSISSLAKTQFPMASCHIISFLIEMLNTEEVVEEMKVTCLATLYNLSTKLDNTRAIVSSGAVHTLTRLLPNRGASEGALAIMGNLILSAIGKKAIEDDSMVPKALVGTMTWFDKPRCQELAIYILMILAHKSKTQRQKMAGLGIVSLLLEVALLGSPLAQKRALKMLQWFKDEGRSKIGAHSGPQTEITSLSSSPLSGGEPKKCQKAVKQMVMQSLSNNMEAIMRRAHVPENFSSSKSFAASSSSKSLPY</sequence>
<protein>
    <submittedName>
        <fullName evidence="3">Putative U-box domain-containing protein 13</fullName>
    </submittedName>
</protein>
<feature type="compositionally biased region" description="Low complexity" evidence="2">
    <location>
        <begin position="380"/>
        <end position="393"/>
    </location>
</feature>
<dbReference type="Gene3D" id="1.25.10.10">
    <property type="entry name" value="Leucine-rich Repeat Variant"/>
    <property type="match status" value="1"/>
</dbReference>
<keyword evidence="4" id="KW-1185">Reference proteome</keyword>
<reference evidence="3" key="1">
    <citation type="journal article" date="2017" name="Gigascience">
        <title>The genome draft of coconut (Cocos nucifera).</title>
        <authorList>
            <person name="Xiao Y."/>
            <person name="Xu P."/>
            <person name="Fan H."/>
            <person name="Baudouin L."/>
            <person name="Xia W."/>
            <person name="Bocs S."/>
            <person name="Xu J."/>
            <person name="Li Q."/>
            <person name="Guo A."/>
            <person name="Zhou L."/>
            <person name="Li J."/>
            <person name="Wu Y."/>
            <person name="Ma Z."/>
            <person name="Armero A."/>
            <person name="Issali A.E."/>
            <person name="Liu N."/>
            <person name="Peng M."/>
            <person name="Yang Y."/>
        </authorList>
    </citation>
    <scope>NUCLEOTIDE SEQUENCE</scope>
    <source>
        <tissue evidence="3">Spear leaf of Hainan Tall coconut</tissue>
    </source>
</reference>
<dbReference type="SUPFAM" id="SSF48371">
    <property type="entry name" value="ARM repeat"/>
    <property type="match status" value="1"/>
</dbReference>
<evidence type="ECO:0000256" key="1">
    <source>
        <dbReference type="PROSITE-ProRule" id="PRU00259"/>
    </source>
</evidence>
<evidence type="ECO:0000313" key="3">
    <source>
        <dbReference type="EMBL" id="KAG1367681.1"/>
    </source>
</evidence>
<organism evidence="3 4">
    <name type="scientific">Cocos nucifera</name>
    <name type="common">Coconut palm</name>
    <dbReference type="NCBI Taxonomy" id="13894"/>
    <lineage>
        <taxon>Eukaryota</taxon>
        <taxon>Viridiplantae</taxon>
        <taxon>Streptophyta</taxon>
        <taxon>Embryophyta</taxon>
        <taxon>Tracheophyta</taxon>
        <taxon>Spermatophyta</taxon>
        <taxon>Magnoliopsida</taxon>
        <taxon>Liliopsida</taxon>
        <taxon>Arecaceae</taxon>
        <taxon>Arecoideae</taxon>
        <taxon>Cocoseae</taxon>
        <taxon>Attaleinae</taxon>
        <taxon>Cocos</taxon>
    </lineage>
</organism>
<comment type="caution">
    <text evidence="3">The sequence shown here is derived from an EMBL/GenBank/DDBJ whole genome shotgun (WGS) entry which is preliminary data.</text>
</comment>
<feature type="repeat" description="ARM" evidence="1">
    <location>
        <begin position="211"/>
        <end position="255"/>
    </location>
</feature>
<feature type="region of interest" description="Disordered" evidence="2">
    <location>
        <begin position="372"/>
        <end position="398"/>
    </location>
</feature>
<dbReference type="AlphaFoldDB" id="A0A8K0ITZ5"/>